<evidence type="ECO:0000256" key="21">
    <source>
        <dbReference type="ARBA" id="ARBA00049966"/>
    </source>
</evidence>
<keyword evidence="12" id="KW-0131">Cell cycle</keyword>
<dbReference type="PANTHER" id="PTHR30474">
    <property type="entry name" value="CELL CYCLE PROTEIN"/>
    <property type="match status" value="1"/>
</dbReference>
<dbReference type="InterPro" id="IPR001182">
    <property type="entry name" value="FtsW/RodA"/>
</dbReference>
<evidence type="ECO:0000256" key="10">
    <source>
        <dbReference type="ARBA" id="ARBA00022989"/>
    </source>
</evidence>
<feature type="region of interest" description="Disordered" evidence="22">
    <location>
        <begin position="1"/>
        <end position="28"/>
    </location>
</feature>
<dbReference type="RefSeq" id="WP_378306522.1">
    <property type="nucleotide sequence ID" value="NZ_JBHTJA010000142.1"/>
</dbReference>
<evidence type="ECO:0000256" key="19">
    <source>
        <dbReference type="ARBA" id="ARBA00044770"/>
    </source>
</evidence>
<dbReference type="InterPro" id="IPR013437">
    <property type="entry name" value="FtsW"/>
</dbReference>
<evidence type="ECO:0000256" key="11">
    <source>
        <dbReference type="ARBA" id="ARBA00023136"/>
    </source>
</evidence>
<evidence type="ECO:0000256" key="8">
    <source>
        <dbReference type="ARBA" id="ARBA00022960"/>
    </source>
</evidence>
<keyword evidence="6" id="KW-0808">Transferase</keyword>
<protein>
    <recommendedName>
        <fullName evidence="17">Probable peptidoglycan glycosyltransferase FtsW</fullName>
        <ecNumber evidence="19">2.4.99.28</ecNumber>
    </recommendedName>
    <alternativeName>
        <fullName evidence="18">Cell division protein FtsW</fullName>
    </alternativeName>
    <alternativeName>
        <fullName evidence="15">Cell wall polymerase</fullName>
    </alternativeName>
    <alternativeName>
        <fullName evidence="14">Peptidoglycan polymerase</fullName>
    </alternativeName>
</protein>
<evidence type="ECO:0000256" key="23">
    <source>
        <dbReference type="SAM" id="Phobius"/>
    </source>
</evidence>
<keyword evidence="13" id="KW-0961">Cell wall biogenesis/degradation</keyword>
<keyword evidence="25" id="KW-1185">Reference proteome</keyword>
<evidence type="ECO:0000256" key="12">
    <source>
        <dbReference type="ARBA" id="ARBA00023306"/>
    </source>
</evidence>
<keyword evidence="7 23" id="KW-0812">Transmembrane</keyword>
<dbReference type="Proteomes" id="UP001596972">
    <property type="component" value="Unassembled WGS sequence"/>
</dbReference>
<keyword evidence="4" id="KW-0132">Cell division</keyword>
<comment type="similarity">
    <text evidence="16">Belongs to the SEDS family. FtsW subfamily.</text>
</comment>
<evidence type="ECO:0000256" key="17">
    <source>
        <dbReference type="ARBA" id="ARBA00041185"/>
    </source>
</evidence>
<keyword evidence="8" id="KW-0133">Cell shape</keyword>
<evidence type="ECO:0000256" key="15">
    <source>
        <dbReference type="ARBA" id="ARBA00033270"/>
    </source>
</evidence>
<evidence type="ECO:0000313" key="25">
    <source>
        <dbReference type="Proteomes" id="UP001596972"/>
    </source>
</evidence>
<evidence type="ECO:0000256" key="6">
    <source>
        <dbReference type="ARBA" id="ARBA00022679"/>
    </source>
</evidence>
<dbReference type="Pfam" id="PF01098">
    <property type="entry name" value="FTSW_RODA_SPOVE"/>
    <property type="match status" value="1"/>
</dbReference>
<proteinExistence type="inferred from homology"/>
<feature type="transmembrane region" description="Helical" evidence="23">
    <location>
        <begin position="230"/>
        <end position="247"/>
    </location>
</feature>
<evidence type="ECO:0000256" key="16">
    <source>
        <dbReference type="ARBA" id="ARBA00038053"/>
    </source>
</evidence>
<feature type="transmembrane region" description="Helical" evidence="23">
    <location>
        <begin position="347"/>
        <end position="369"/>
    </location>
</feature>
<comment type="caution">
    <text evidence="24">The sequence shown here is derived from an EMBL/GenBank/DDBJ whole genome shotgun (WGS) entry which is preliminary data.</text>
</comment>
<feature type="transmembrane region" description="Helical" evidence="23">
    <location>
        <begin position="381"/>
        <end position="403"/>
    </location>
</feature>
<evidence type="ECO:0000256" key="18">
    <source>
        <dbReference type="ARBA" id="ARBA00041418"/>
    </source>
</evidence>
<evidence type="ECO:0000256" key="7">
    <source>
        <dbReference type="ARBA" id="ARBA00022692"/>
    </source>
</evidence>
<feature type="transmembrane region" description="Helical" evidence="23">
    <location>
        <begin position="315"/>
        <end position="335"/>
    </location>
</feature>
<evidence type="ECO:0000256" key="3">
    <source>
        <dbReference type="ARBA" id="ARBA00022475"/>
    </source>
</evidence>
<evidence type="ECO:0000256" key="5">
    <source>
        <dbReference type="ARBA" id="ARBA00022676"/>
    </source>
</evidence>
<evidence type="ECO:0000256" key="14">
    <source>
        <dbReference type="ARBA" id="ARBA00032370"/>
    </source>
</evidence>
<keyword evidence="9" id="KW-0573">Peptidoglycan synthesis</keyword>
<dbReference type="EC" id="2.4.99.28" evidence="19"/>
<dbReference type="NCBIfam" id="TIGR02614">
    <property type="entry name" value="ftsW"/>
    <property type="match status" value="1"/>
</dbReference>
<keyword evidence="11 23" id="KW-0472">Membrane</keyword>
<comment type="subcellular location">
    <subcellularLocation>
        <location evidence="1">Cell membrane</location>
        <topology evidence="1">Multi-pass membrane protein</topology>
    </subcellularLocation>
</comment>
<accession>A0ABW3F1Q9</accession>
<keyword evidence="10 23" id="KW-1133">Transmembrane helix</keyword>
<feature type="compositionally biased region" description="Low complexity" evidence="22">
    <location>
        <begin position="1"/>
        <end position="14"/>
    </location>
</feature>
<feature type="transmembrane region" description="Helical" evidence="23">
    <location>
        <begin position="49"/>
        <end position="69"/>
    </location>
</feature>
<evidence type="ECO:0000256" key="20">
    <source>
        <dbReference type="ARBA" id="ARBA00049902"/>
    </source>
</evidence>
<sequence length="433" mass="45557">MASVPAGSAPADSAPGDRKGAGGPRARRFGPRERAVAAVGLLDRPLTSYYLVLGCTVLLVALGLTMVLSASSVEQLQATGSAYTLVQKQALWLGIGLPGMWLASRLPVKTFRAFAYPLLLLSMVALALVLVPGLGRSAWGATRWIDLGPVQIQPSEPAKLGLVLWGADLLARKERLGHLTEWRPLLVPLLPGAGFLVLLVMLGSDLGTTLVLLTIFLALLWVVGAPGRLFVGMAGMVLLLVSILIVVEPYRMQRLTGFLDPSGNTLTSSYQSVQGLYAIASGGLFGIGLGESRAKWDYLPHAETDFIFAIVGEELGLAGTLVVLGLFGLLTYAGLRIAKRVQDTFTRLAAAGVTAWLVVQAVINIGAVINVLPITGIPLPLVSYGGSALIPTLLALGMLLAFAKREPGARQALSARGPGPVVRALSWLGLARR</sequence>
<evidence type="ECO:0000313" key="24">
    <source>
        <dbReference type="EMBL" id="MFD0905522.1"/>
    </source>
</evidence>
<comment type="function">
    <text evidence="21">Peptidoglycan polymerase that is essential for cell division.</text>
</comment>
<reference evidence="25" key="1">
    <citation type="journal article" date="2019" name="Int. J. Syst. Evol. Microbiol.">
        <title>The Global Catalogue of Microorganisms (GCM) 10K type strain sequencing project: providing services to taxonomists for standard genome sequencing and annotation.</title>
        <authorList>
            <consortium name="The Broad Institute Genomics Platform"/>
            <consortium name="The Broad Institute Genome Sequencing Center for Infectious Disease"/>
            <person name="Wu L."/>
            <person name="Ma J."/>
        </authorList>
    </citation>
    <scope>NUCLEOTIDE SEQUENCE [LARGE SCALE GENOMIC DNA]</scope>
    <source>
        <strain evidence="25">JCM 31202</strain>
    </source>
</reference>
<evidence type="ECO:0000256" key="13">
    <source>
        <dbReference type="ARBA" id="ARBA00023316"/>
    </source>
</evidence>
<feature type="transmembrane region" description="Helical" evidence="23">
    <location>
        <begin position="90"/>
        <end position="108"/>
    </location>
</feature>
<dbReference type="PANTHER" id="PTHR30474:SF2">
    <property type="entry name" value="PEPTIDOGLYCAN GLYCOSYLTRANSFERASE FTSW-RELATED"/>
    <property type="match status" value="1"/>
</dbReference>
<evidence type="ECO:0000256" key="22">
    <source>
        <dbReference type="SAM" id="MobiDB-lite"/>
    </source>
</evidence>
<gene>
    <name evidence="24" type="primary">ftsW</name>
    <name evidence="24" type="ORF">ACFQ11_34465</name>
</gene>
<keyword evidence="3" id="KW-1003">Cell membrane</keyword>
<comment type="catalytic activity">
    <reaction evidence="20">
        <text>[GlcNAc-(1-&gt;4)-Mur2Ac(oyl-L-Ala-gamma-D-Glu-L-Lys-D-Ala-D-Ala)](n)-di-trans,octa-cis-undecaprenyl diphosphate + beta-D-GlcNAc-(1-&gt;4)-Mur2Ac(oyl-L-Ala-gamma-D-Glu-L-Lys-D-Ala-D-Ala)-di-trans,octa-cis-undecaprenyl diphosphate = [GlcNAc-(1-&gt;4)-Mur2Ac(oyl-L-Ala-gamma-D-Glu-L-Lys-D-Ala-D-Ala)](n+1)-di-trans,octa-cis-undecaprenyl diphosphate + di-trans,octa-cis-undecaprenyl diphosphate + H(+)</text>
        <dbReference type="Rhea" id="RHEA:23708"/>
        <dbReference type="Rhea" id="RHEA-COMP:9602"/>
        <dbReference type="Rhea" id="RHEA-COMP:9603"/>
        <dbReference type="ChEBI" id="CHEBI:15378"/>
        <dbReference type="ChEBI" id="CHEBI:58405"/>
        <dbReference type="ChEBI" id="CHEBI:60033"/>
        <dbReference type="ChEBI" id="CHEBI:78435"/>
        <dbReference type="EC" id="2.4.99.28"/>
    </reaction>
</comment>
<comment type="pathway">
    <text evidence="2">Cell wall biogenesis; peptidoglycan biosynthesis.</text>
</comment>
<evidence type="ECO:0000256" key="4">
    <source>
        <dbReference type="ARBA" id="ARBA00022618"/>
    </source>
</evidence>
<dbReference type="EMBL" id="JBHTJA010000142">
    <property type="protein sequence ID" value="MFD0905522.1"/>
    <property type="molecule type" value="Genomic_DNA"/>
</dbReference>
<keyword evidence="5" id="KW-0328">Glycosyltransferase</keyword>
<evidence type="ECO:0000256" key="2">
    <source>
        <dbReference type="ARBA" id="ARBA00004752"/>
    </source>
</evidence>
<feature type="transmembrane region" description="Helical" evidence="23">
    <location>
        <begin position="114"/>
        <end position="134"/>
    </location>
</feature>
<name>A0ABW3F1Q9_9ACTN</name>
<organism evidence="24 25">
    <name type="scientific">Actinomadura sediminis</name>
    <dbReference type="NCBI Taxonomy" id="1038904"/>
    <lineage>
        <taxon>Bacteria</taxon>
        <taxon>Bacillati</taxon>
        <taxon>Actinomycetota</taxon>
        <taxon>Actinomycetes</taxon>
        <taxon>Streptosporangiales</taxon>
        <taxon>Thermomonosporaceae</taxon>
        <taxon>Actinomadura</taxon>
    </lineage>
</organism>
<evidence type="ECO:0000256" key="9">
    <source>
        <dbReference type="ARBA" id="ARBA00022984"/>
    </source>
</evidence>
<evidence type="ECO:0000256" key="1">
    <source>
        <dbReference type="ARBA" id="ARBA00004651"/>
    </source>
</evidence>
<feature type="transmembrane region" description="Helical" evidence="23">
    <location>
        <begin position="206"/>
        <end position="223"/>
    </location>
</feature>
<feature type="transmembrane region" description="Helical" evidence="23">
    <location>
        <begin position="182"/>
        <end position="200"/>
    </location>
</feature>